<evidence type="ECO:0000259" key="9">
    <source>
        <dbReference type="PROSITE" id="PS51352"/>
    </source>
</evidence>
<keyword evidence="6" id="KW-1015">Disulfide bond</keyword>
<dbReference type="InterPro" id="IPR036249">
    <property type="entry name" value="Thioredoxin-like_sf"/>
</dbReference>
<dbReference type="PANTHER" id="PTHR35891">
    <property type="entry name" value="THIOL:DISULFIDE INTERCHANGE PROTEIN DSBA"/>
    <property type="match status" value="1"/>
</dbReference>
<evidence type="ECO:0000256" key="6">
    <source>
        <dbReference type="ARBA" id="ARBA00023157"/>
    </source>
</evidence>
<feature type="domain" description="Thioredoxin" evidence="9">
    <location>
        <begin position="26"/>
        <end position="180"/>
    </location>
</feature>
<evidence type="ECO:0000256" key="5">
    <source>
        <dbReference type="ARBA" id="ARBA00022764"/>
    </source>
</evidence>
<feature type="signal peptide" evidence="8">
    <location>
        <begin position="1"/>
        <end position="37"/>
    </location>
</feature>
<organism evidence="10 11">
    <name type="scientific">Faucicola atlantae</name>
    <dbReference type="NCBI Taxonomy" id="34059"/>
    <lineage>
        <taxon>Bacteria</taxon>
        <taxon>Pseudomonadati</taxon>
        <taxon>Pseudomonadota</taxon>
        <taxon>Gammaproteobacteria</taxon>
        <taxon>Moraxellales</taxon>
        <taxon>Moraxellaceae</taxon>
        <taxon>Faucicola</taxon>
    </lineage>
</organism>
<evidence type="ECO:0000256" key="8">
    <source>
        <dbReference type="SAM" id="SignalP"/>
    </source>
</evidence>
<comment type="subcellular location">
    <subcellularLocation>
        <location evidence="1">Periplasm</location>
    </subcellularLocation>
</comment>
<dbReference type="AlphaFoldDB" id="A0A378Q0W5"/>
<keyword evidence="5" id="KW-0574">Periplasm</keyword>
<accession>A0A378Q0W5</accession>
<evidence type="ECO:0000313" key="11">
    <source>
        <dbReference type="Proteomes" id="UP000255193"/>
    </source>
</evidence>
<name>A0A378Q0W5_9GAMM</name>
<sequence>MTEGKIEKGKIMKTFAMRTLGAAVGVALGLAALPASAADFVAGKDYTVLANPEKIDGNNIIVREFFWYGCPHCYKLEPYMRQWAQTKPADVVFLQTPAALNPVWEQNARGFYAAQLMGYQNKTHQAMFDAIQKDRQKLFDQASLGKWYAAQGLDINKFNNLYNSFAVNTRIARSVDAAQRYQLTGVPAVVVDGKYVVSGEDGRVPQVVDYLVKKARAERAAAK</sequence>
<dbReference type="Pfam" id="PF01323">
    <property type="entry name" value="DSBA"/>
    <property type="match status" value="1"/>
</dbReference>
<dbReference type="InterPro" id="IPR001853">
    <property type="entry name" value="DSBA-like_thioredoxin_dom"/>
</dbReference>
<reference evidence="10 11" key="1">
    <citation type="submission" date="2018-06" db="EMBL/GenBank/DDBJ databases">
        <authorList>
            <consortium name="Pathogen Informatics"/>
            <person name="Doyle S."/>
        </authorList>
    </citation>
    <scope>NUCLEOTIDE SEQUENCE [LARGE SCALE GENOMIC DNA]</scope>
    <source>
        <strain evidence="10 11">NCTC11091</strain>
    </source>
</reference>
<dbReference type="InterPro" id="IPR013766">
    <property type="entry name" value="Thioredoxin_domain"/>
</dbReference>
<dbReference type="EMBL" id="UGQA01000001">
    <property type="protein sequence ID" value="STY94493.1"/>
    <property type="molecule type" value="Genomic_DNA"/>
</dbReference>
<dbReference type="GO" id="GO:0016491">
    <property type="term" value="F:oxidoreductase activity"/>
    <property type="evidence" value="ECO:0007669"/>
    <property type="project" value="InterPro"/>
</dbReference>
<evidence type="ECO:0000256" key="4">
    <source>
        <dbReference type="ARBA" id="ARBA00022729"/>
    </source>
</evidence>
<dbReference type="Gene3D" id="3.40.30.10">
    <property type="entry name" value="Glutaredoxin"/>
    <property type="match status" value="1"/>
</dbReference>
<keyword evidence="4 8" id="KW-0732">Signal</keyword>
<proteinExistence type="inferred from homology"/>
<protein>
    <recommendedName>
        <fullName evidence="3">Thiol:disulfide interchange protein DsbA</fullName>
    </recommendedName>
</protein>
<dbReference type="GO" id="GO:0042597">
    <property type="term" value="C:periplasmic space"/>
    <property type="evidence" value="ECO:0007669"/>
    <property type="project" value="UniProtKB-SubCell"/>
</dbReference>
<evidence type="ECO:0000256" key="2">
    <source>
        <dbReference type="ARBA" id="ARBA00005791"/>
    </source>
</evidence>
<dbReference type="InterPro" id="IPR023205">
    <property type="entry name" value="DsbA/DsbL"/>
</dbReference>
<comment type="similarity">
    <text evidence="2">Belongs to the thioredoxin family. DsbA subfamily.</text>
</comment>
<dbReference type="CDD" id="cd03019">
    <property type="entry name" value="DsbA_DsbA"/>
    <property type="match status" value="1"/>
</dbReference>
<dbReference type="PANTHER" id="PTHR35891:SF2">
    <property type="entry name" value="THIOL:DISULFIDE INTERCHANGE PROTEIN DSBA"/>
    <property type="match status" value="1"/>
</dbReference>
<feature type="chain" id="PRO_5016665578" description="Thiol:disulfide interchange protein DsbA" evidence="8">
    <location>
        <begin position="38"/>
        <end position="223"/>
    </location>
</feature>
<dbReference type="InterPro" id="IPR050824">
    <property type="entry name" value="Thiol_disulfide_DsbA"/>
</dbReference>
<dbReference type="Proteomes" id="UP000255193">
    <property type="component" value="Unassembled WGS sequence"/>
</dbReference>
<keyword evidence="7" id="KW-0676">Redox-active center</keyword>
<dbReference type="PROSITE" id="PS51352">
    <property type="entry name" value="THIOREDOXIN_2"/>
    <property type="match status" value="1"/>
</dbReference>
<dbReference type="SUPFAM" id="SSF52833">
    <property type="entry name" value="Thioredoxin-like"/>
    <property type="match status" value="1"/>
</dbReference>
<evidence type="ECO:0000313" key="10">
    <source>
        <dbReference type="EMBL" id="STY94493.1"/>
    </source>
</evidence>
<evidence type="ECO:0000256" key="1">
    <source>
        <dbReference type="ARBA" id="ARBA00004418"/>
    </source>
</evidence>
<gene>
    <name evidence="10" type="primary">dsbA</name>
    <name evidence="10" type="ORF">NCTC11091_00257</name>
</gene>
<evidence type="ECO:0000256" key="3">
    <source>
        <dbReference type="ARBA" id="ARBA00013831"/>
    </source>
</evidence>
<evidence type="ECO:0000256" key="7">
    <source>
        <dbReference type="ARBA" id="ARBA00023284"/>
    </source>
</evidence>